<dbReference type="PANTHER" id="PTHR24100">
    <property type="entry name" value="BUTYROPHILIN"/>
    <property type="match status" value="1"/>
</dbReference>
<feature type="compositionally biased region" description="Basic and acidic residues" evidence="7">
    <location>
        <begin position="365"/>
        <end position="376"/>
    </location>
</feature>
<dbReference type="PROSITE" id="PS51257">
    <property type="entry name" value="PROKAR_LIPOPROTEIN"/>
    <property type="match status" value="1"/>
</dbReference>
<dbReference type="GO" id="GO:1903037">
    <property type="term" value="P:regulation of leukocyte cell-cell adhesion"/>
    <property type="evidence" value="ECO:0007669"/>
    <property type="project" value="UniProtKB-ARBA"/>
</dbReference>
<feature type="compositionally biased region" description="Polar residues" evidence="7">
    <location>
        <begin position="347"/>
        <end position="362"/>
    </location>
</feature>
<dbReference type="Pfam" id="PF22705">
    <property type="entry name" value="C2-set_3"/>
    <property type="match status" value="1"/>
</dbReference>
<evidence type="ECO:0000256" key="9">
    <source>
        <dbReference type="SAM" id="SignalP"/>
    </source>
</evidence>
<organism evidence="11 12">
    <name type="scientific">Channa argus</name>
    <name type="common">Northern snakehead</name>
    <name type="synonym">Ophicephalus argus</name>
    <dbReference type="NCBI Taxonomy" id="215402"/>
    <lineage>
        <taxon>Eukaryota</taxon>
        <taxon>Metazoa</taxon>
        <taxon>Chordata</taxon>
        <taxon>Craniata</taxon>
        <taxon>Vertebrata</taxon>
        <taxon>Euteleostomi</taxon>
        <taxon>Actinopterygii</taxon>
        <taxon>Neopterygii</taxon>
        <taxon>Teleostei</taxon>
        <taxon>Neoteleostei</taxon>
        <taxon>Acanthomorphata</taxon>
        <taxon>Anabantaria</taxon>
        <taxon>Anabantiformes</taxon>
        <taxon>Channoidei</taxon>
        <taxon>Channidae</taxon>
        <taxon>Channa</taxon>
    </lineage>
</organism>
<dbReference type="GO" id="GO:0005102">
    <property type="term" value="F:signaling receptor binding"/>
    <property type="evidence" value="ECO:0007669"/>
    <property type="project" value="TreeGrafter"/>
</dbReference>
<feature type="compositionally biased region" description="Low complexity" evidence="7">
    <location>
        <begin position="424"/>
        <end position="441"/>
    </location>
</feature>
<dbReference type="Gene3D" id="2.60.40.10">
    <property type="entry name" value="Immunoglobulins"/>
    <property type="match status" value="2"/>
</dbReference>
<dbReference type="EMBL" id="CM015724">
    <property type="protein sequence ID" value="KAF3698101.1"/>
    <property type="molecule type" value="Genomic_DNA"/>
</dbReference>
<evidence type="ECO:0000256" key="3">
    <source>
        <dbReference type="ARBA" id="ARBA00023136"/>
    </source>
</evidence>
<dbReference type="GO" id="GO:0050863">
    <property type="term" value="P:regulation of T cell activation"/>
    <property type="evidence" value="ECO:0007669"/>
    <property type="project" value="UniProtKB-ARBA"/>
</dbReference>
<proteinExistence type="predicted"/>
<dbReference type="GO" id="GO:0001817">
    <property type="term" value="P:regulation of cytokine production"/>
    <property type="evidence" value="ECO:0007669"/>
    <property type="project" value="TreeGrafter"/>
</dbReference>
<keyword evidence="4" id="KW-1015">Disulfide bond</keyword>
<dbReference type="FunFam" id="2.60.40.10:FF:000142">
    <property type="entry name" value="V-set domain-containing T-cell activation inhibitor 1"/>
    <property type="match status" value="1"/>
</dbReference>
<gene>
    <name evidence="11" type="ORF">EXN66_Car013782</name>
</gene>
<feature type="region of interest" description="Disordered" evidence="7">
    <location>
        <begin position="347"/>
        <end position="380"/>
    </location>
</feature>
<dbReference type="SMART" id="SM00409">
    <property type="entry name" value="IG"/>
    <property type="match status" value="1"/>
</dbReference>
<dbReference type="PANTHER" id="PTHR24100:SF151">
    <property type="entry name" value="ICOS LIGAND"/>
    <property type="match status" value="1"/>
</dbReference>
<keyword evidence="2 9" id="KW-0732">Signal</keyword>
<dbReference type="Pfam" id="PF07686">
    <property type="entry name" value="V-set"/>
    <property type="match status" value="1"/>
</dbReference>
<evidence type="ECO:0000256" key="8">
    <source>
        <dbReference type="SAM" id="Phobius"/>
    </source>
</evidence>
<keyword evidence="8" id="KW-1133">Transmembrane helix</keyword>
<dbReference type="InterPro" id="IPR013106">
    <property type="entry name" value="Ig_V-set"/>
</dbReference>
<evidence type="ECO:0000313" key="11">
    <source>
        <dbReference type="EMBL" id="KAF3698101.1"/>
    </source>
</evidence>
<keyword evidence="8" id="KW-0812">Transmembrane</keyword>
<reference evidence="11 12" key="1">
    <citation type="submission" date="2019-02" db="EMBL/GenBank/DDBJ databases">
        <title>Opniocepnalus argus genome.</title>
        <authorList>
            <person name="Zhou C."/>
            <person name="Xiao S."/>
        </authorList>
    </citation>
    <scope>NUCLEOTIDE SEQUENCE [LARGE SCALE GENOMIC DNA]</scope>
    <source>
        <strain evidence="11">OARG1902GOOAL</strain>
        <tissue evidence="11">Muscle</tissue>
    </source>
</reference>
<dbReference type="Proteomes" id="UP000503349">
    <property type="component" value="Chromosome 13"/>
</dbReference>
<dbReference type="InterPro" id="IPR007110">
    <property type="entry name" value="Ig-like_dom"/>
</dbReference>
<dbReference type="GO" id="GO:0050852">
    <property type="term" value="P:T cell receptor signaling pathway"/>
    <property type="evidence" value="ECO:0007669"/>
    <property type="project" value="TreeGrafter"/>
</dbReference>
<feature type="chain" id="PRO_5026309345" evidence="9">
    <location>
        <begin position="22"/>
        <end position="441"/>
    </location>
</feature>
<evidence type="ECO:0000256" key="2">
    <source>
        <dbReference type="ARBA" id="ARBA00022729"/>
    </source>
</evidence>
<dbReference type="PROSITE" id="PS50835">
    <property type="entry name" value="IG_LIKE"/>
    <property type="match status" value="1"/>
</dbReference>
<dbReference type="SUPFAM" id="SSF48726">
    <property type="entry name" value="Immunoglobulin"/>
    <property type="match status" value="1"/>
</dbReference>
<evidence type="ECO:0000256" key="4">
    <source>
        <dbReference type="ARBA" id="ARBA00023157"/>
    </source>
</evidence>
<comment type="subcellular location">
    <subcellularLocation>
        <location evidence="1">Membrane</location>
    </subcellularLocation>
</comment>
<keyword evidence="12" id="KW-1185">Reference proteome</keyword>
<evidence type="ECO:0000256" key="1">
    <source>
        <dbReference type="ARBA" id="ARBA00004370"/>
    </source>
</evidence>
<feature type="domain" description="Ig-like" evidence="10">
    <location>
        <begin position="9"/>
        <end position="127"/>
    </location>
</feature>
<evidence type="ECO:0000256" key="5">
    <source>
        <dbReference type="ARBA" id="ARBA00023180"/>
    </source>
</evidence>
<dbReference type="InterPro" id="IPR036179">
    <property type="entry name" value="Ig-like_dom_sf"/>
</dbReference>
<keyword evidence="6" id="KW-0393">Immunoglobulin domain</keyword>
<dbReference type="InterPro" id="IPR003599">
    <property type="entry name" value="Ig_sub"/>
</dbReference>
<evidence type="ECO:0000313" key="12">
    <source>
        <dbReference type="Proteomes" id="UP000503349"/>
    </source>
</evidence>
<feature type="transmembrane region" description="Helical" evidence="8">
    <location>
        <begin position="234"/>
        <end position="259"/>
    </location>
</feature>
<reference evidence="12" key="2">
    <citation type="submission" date="2019-02" db="EMBL/GenBank/DDBJ databases">
        <title>Opniocepnalus argus Var Kimnra genome.</title>
        <authorList>
            <person name="Zhou C."/>
            <person name="Xiao S."/>
        </authorList>
    </citation>
    <scope>NUCLEOTIDE SEQUENCE [LARGE SCALE GENOMIC DNA]</scope>
</reference>
<protein>
    <submittedName>
        <fullName evidence="11">Butyrophilin subfamily 3 member A3</fullName>
    </submittedName>
</protein>
<feature type="signal peptide" evidence="9">
    <location>
        <begin position="1"/>
        <end position="21"/>
    </location>
</feature>
<dbReference type="AlphaFoldDB" id="A0A6G1Q655"/>
<evidence type="ECO:0000259" key="10">
    <source>
        <dbReference type="PROSITE" id="PS50835"/>
    </source>
</evidence>
<feature type="region of interest" description="Disordered" evidence="7">
    <location>
        <begin position="421"/>
        <end position="441"/>
    </location>
</feature>
<dbReference type="InterPro" id="IPR053896">
    <property type="entry name" value="BTN3A2-like_Ig-C"/>
</dbReference>
<evidence type="ECO:0000256" key="6">
    <source>
        <dbReference type="ARBA" id="ARBA00023319"/>
    </source>
</evidence>
<dbReference type="InterPro" id="IPR050504">
    <property type="entry name" value="IgSF_BTN/MOG"/>
</dbReference>
<sequence length="441" mass="49382">MYHRLFLVPALLLGCTGESLAHGPPENIFAFEGGDVILPCSFNITASSDFPTVEWSKEDLKPNIVFLYRDGCETYEMKDRAFEYRTSLLPKELKNGNISLRISNVQLSDAGRYQCMTLWSNGPRDVTTVELVVGSVFEPKLSVVSVDWGGLTLQCEANYSLPEPEITFVDDQGNKIPAEDPKRDEDAGGSYTIRTRMTLHSATNRVTCRVHQPKFNLVRHTEIRVSADFRKSCFLTAIITVGVTILVSALVCVVAVSIWRRRCKPVETQTWPSEQNIICYTSEGRSLLETDSVNNQPDQLQREVERLKLEANCNLKDKVTPQLGPVCQHRHPDTSKCPTQSHRNLKTTISTHRNCPNSTSLPKNDGPKPDIQKDNDDQAPSQELLSCTFRSMINNKSMKLSSFSEKGPLSHVCFSLRESCANPSNTSSQTSLSDSIITQRY</sequence>
<name>A0A6G1Q655_CHAAH</name>
<dbReference type="InterPro" id="IPR013783">
    <property type="entry name" value="Ig-like_fold"/>
</dbReference>
<keyword evidence="5" id="KW-0325">Glycoprotein</keyword>
<accession>A0A6G1Q655</accession>
<keyword evidence="3 8" id="KW-0472">Membrane</keyword>
<dbReference type="GO" id="GO:0009897">
    <property type="term" value="C:external side of plasma membrane"/>
    <property type="evidence" value="ECO:0007669"/>
    <property type="project" value="TreeGrafter"/>
</dbReference>
<evidence type="ECO:0000256" key="7">
    <source>
        <dbReference type="SAM" id="MobiDB-lite"/>
    </source>
</evidence>